<evidence type="ECO:0000256" key="2">
    <source>
        <dbReference type="SAM" id="Phobius"/>
    </source>
</evidence>
<reference evidence="3" key="1">
    <citation type="submission" date="2022-07" db="EMBL/GenBank/DDBJ databases">
        <title>Genome analysis of Parmales, a sister group of diatoms, reveals the evolutionary specialization of diatoms from phago-mixotrophs to photoautotrophs.</title>
        <authorList>
            <person name="Ban H."/>
            <person name="Sato S."/>
            <person name="Yoshikawa S."/>
            <person name="Kazumasa Y."/>
            <person name="Nakamura Y."/>
            <person name="Ichinomiya M."/>
            <person name="Saitoh K."/>
            <person name="Sato N."/>
            <person name="Blanc-Mathieu R."/>
            <person name="Endo H."/>
            <person name="Kuwata A."/>
            <person name="Ogata H."/>
        </authorList>
    </citation>
    <scope>NUCLEOTIDE SEQUENCE</scope>
</reference>
<keyword evidence="2" id="KW-1133">Transmembrane helix</keyword>
<accession>A0A9W7CDC2</accession>
<gene>
    <name evidence="3" type="ORF">TrRE_jg11665</name>
</gene>
<organism evidence="3 4">
    <name type="scientific">Triparma retinervis</name>
    <dbReference type="NCBI Taxonomy" id="2557542"/>
    <lineage>
        <taxon>Eukaryota</taxon>
        <taxon>Sar</taxon>
        <taxon>Stramenopiles</taxon>
        <taxon>Ochrophyta</taxon>
        <taxon>Bolidophyceae</taxon>
        <taxon>Parmales</taxon>
        <taxon>Triparmaceae</taxon>
        <taxon>Triparma</taxon>
    </lineage>
</organism>
<evidence type="ECO:0000313" key="4">
    <source>
        <dbReference type="Proteomes" id="UP001165082"/>
    </source>
</evidence>
<dbReference type="OrthoDB" id="198634at2759"/>
<keyword evidence="4" id="KW-1185">Reference proteome</keyword>
<evidence type="ECO:0000256" key="1">
    <source>
        <dbReference type="SAM" id="MobiDB-lite"/>
    </source>
</evidence>
<sequence length="150" mass="15618">PVDVPPSSSDTGSTQRISFDEPSSLPSPPTFPSSPSTSSPDDLTNLLADAEKFRSKSPKKTGDDAVGDAIGQSLKGLISNIIAADFFLILALLAWFLTGVISSTFFDNDAIQLAFNGIFQPVVQPALGILMIGSVAGGAFGSNPDEEDNE</sequence>
<keyword evidence="2" id="KW-0812">Transmembrane</keyword>
<keyword evidence="2" id="KW-0472">Membrane</keyword>
<dbReference type="EMBL" id="BRXZ01000169">
    <property type="protein sequence ID" value="GMI06603.1"/>
    <property type="molecule type" value="Genomic_DNA"/>
</dbReference>
<feature type="non-terminal residue" evidence="3">
    <location>
        <position position="1"/>
    </location>
</feature>
<feature type="compositionally biased region" description="Polar residues" evidence="1">
    <location>
        <begin position="1"/>
        <end position="17"/>
    </location>
</feature>
<feature type="transmembrane region" description="Helical" evidence="2">
    <location>
        <begin position="118"/>
        <end position="140"/>
    </location>
</feature>
<dbReference type="Proteomes" id="UP001165082">
    <property type="component" value="Unassembled WGS sequence"/>
</dbReference>
<name>A0A9W7CDC2_9STRA</name>
<feature type="region of interest" description="Disordered" evidence="1">
    <location>
        <begin position="1"/>
        <end position="42"/>
    </location>
</feature>
<comment type="caution">
    <text evidence="3">The sequence shown here is derived from an EMBL/GenBank/DDBJ whole genome shotgun (WGS) entry which is preliminary data.</text>
</comment>
<dbReference type="AlphaFoldDB" id="A0A9W7CDC2"/>
<feature type="transmembrane region" description="Helical" evidence="2">
    <location>
        <begin position="82"/>
        <end position="106"/>
    </location>
</feature>
<proteinExistence type="predicted"/>
<evidence type="ECO:0000313" key="3">
    <source>
        <dbReference type="EMBL" id="GMI06603.1"/>
    </source>
</evidence>
<protein>
    <submittedName>
        <fullName evidence="3">Uncharacterized protein</fullName>
    </submittedName>
</protein>